<evidence type="ECO:0000313" key="3">
    <source>
        <dbReference type="EMBL" id="KAI6659899.1"/>
    </source>
</evidence>
<feature type="domain" description="DUF4371" evidence="1">
    <location>
        <begin position="7"/>
        <end position="172"/>
    </location>
</feature>
<organism evidence="2 4">
    <name type="scientific">Oopsacas minuta</name>
    <dbReference type="NCBI Taxonomy" id="111878"/>
    <lineage>
        <taxon>Eukaryota</taxon>
        <taxon>Metazoa</taxon>
        <taxon>Porifera</taxon>
        <taxon>Hexactinellida</taxon>
        <taxon>Hexasterophora</taxon>
        <taxon>Lyssacinosida</taxon>
        <taxon>Leucopsacidae</taxon>
        <taxon>Oopsacas</taxon>
    </lineage>
</organism>
<dbReference type="InterPro" id="IPR025398">
    <property type="entry name" value="DUF4371"/>
</dbReference>
<name>A0AAV7KFJ1_9METZ</name>
<comment type="caution">
    <text evidence="2">The sequence shown here is derived from an EMBL/GenBank/DDBJ whole genome shotgun (WGS) entry which is preliminary data.</text>
</comment>
<dbReference type="AlphaFoldDB" id="A0AAV7KFJ1"/>
<evidence type="ECO:0000313" key="4">
    <source>
        <dbReference type="Proteomes" id="UP001165289"/>
    </source>
</evidence>
<dbReference type="EMBL" id="JAKMXF010000044">
    <property type="protein sequence ID" value="KAI6659898.1"/>
    <property type="molecule type" value="Genomic_DNA"/>
</dbReference>
<keyword evidence="4" id="KW-1185">Reference proteome</keyword>
<dbReference type="PANTHER" id="PTHR45749">
    <property type="match status" value="1"/>
</dbReference>
<proteinExistence type="predicted"/>
<dbReference type="PANTHER" id="PTHR45749:SF21">
    <property type="entry name" value="DUF4371 DOMAIN-CONTAINING PROTEIN"/>
    <property type="match status" value="1"/>
</dbReference>
<dbReference type="EMBL" id="JAKMXF010000044">
    <property type="protein sequence ID" value="KAI6659899.1"/>
    <property type="molecule type" value="Genomic_DNA"/>
</dbReference>
<evidence type="ECO:0000313" key="2">
    <source>
        <dbReference type="EMBL" id="KAI6659898.1"/>
    </source>
</evidence>
<reference evidence="2" key="1">
    <citation type="submission" date="2022-02" db="EMBL/GenBank/DDBJ databases">
        <authorList>
            <person name="Santini S."/>
            <person name="Jourda C."/>
            <person name="Belahbib H."/>
            <person name="Rocher C."/>
            <person name="Selva M."/>
            <person name="Borchiellini C."/>
            <person name="Renard E."/>
        </authorList>
    </citation>
    <scope>NUCLEOTIDE SEQUENCE</scope>
    <source>
        <strain evidence="2">SPO-2</strain>
    </source>
</reference>
<dbReference type="Proteomes" id="UP001165289">
    <property type="component" value="Unassembled WGS sequence"/>
</dbReference>
<gene>
    <name evidence="2" type="ORF">LOD99_14238</name>
    <name evidence="3" type="ORF">LOD99_14239</name>
</gene>
<dbReference type="Pfam" id="PF14291">
    <property type="entry name" value="DUF4371"/>
    <property type="match status" value="1"/>
</dbReference>
<evidence type="ECO:0000259" key="1">
    <source>
        <dbReference type="Pfam" id="PF14291"/>
    </source>
</evidence>
<accession>A0AAV7KFJ1</accession>
<reference evidence="2 4" key="2">
    <citation type="journal article" date="2023" name="BMC Biol.">
        <title>The compact genome of the sponge Oopsacas minuta (Hexactinellida) is lacking key metazoan core genes.</title>
        <authorList>
            <person name="Santini S."/>
            <person name="Schenkelaars Q."/>
            <person name="Jourda C."/>
            <person name="Duchesne M."/>
            <person name="Belahbib H."/>
            <person name="Rocher C."/>
            <person name="Selva M."/>
            <person name="Riesgo A."/>
            <person name="Vervoort M."/>
            <person name="Leys S.P."/>
            <person name="Kodjabachian L."/>
            <person name="Le Bivic A."/>
            <person name="Borchiellini C."/>
            <person name="Claverie J.M."/>
            <person name="Renard E."/>
        </authorList>
    </citation>
    <scope>NUCLEOTIDE SEQUENCE [LARGE SCALE GENOMIC DNA]</scope>
    <source>
        <strain evidence="2">SPO-2</strain>
    </source>
</reference>
<sequence>METLACLAKQNIAIRGHKGDLKTICETSNSNRGNFLELLHLRGKDLPWFKEKFEELNNRHRMWLSPEIQNGILDLIESNVTKIISDEVIESRMYSIIGYETLDISRDEQCSLYLHCASKGMMKEKFIGFYLAKSTTAKALFELVTEALKDLNLDPSYIVGQGYDGASNMKGKREDYKL</sequence>
<protein>
    <recommendedName>
        <fullName evidence="1">DUF4371 domain-containing protein</fullName>
    </recommendedName>
</protein>